<proteinExistence type="predicted"/>
<gene>
    <name evidence="3" type="ORF">I6U48_20715</name>
</gene>
<comment type="caution">
    <text evidence="3">The sequence shown here is derived from an EMBL/GenBank/DDBJ whole genome shotgun (WGS) entry which is preliminary data.</text>
</comment>
<protein>
    <submittedName>
        <fullName evidence="3">DUF2167 domain-containing protein</fullName>
    </submittedName>
</protein>
<evidence type="ECO:0000313" key="3">
    <source>
        <dbReference type="EMBL" id="MBV7275326.1"/>
    </source>
</evidence>
<evidence type="ECO:0000313" key="4">
    <source>
        <dbReference type="Proteomes" id="UP000694308"/>
    </source>
</evidence>
<dbReference type="Proteomes" id="UP000694308">
    <property type="component" value="Unassembled WGS sequence"/>
</dbReference>
<accession>A0A949U0S3</accession>
<reference evidence="3" key="1">
    <citation type="submission" date="2020-12" db="EMBL/GenBank/DDBJ databases">
        <title>Clostridium thailandense sp. nov., a novel acetogenic bacterium isolated from peat land soil in Thailand.</title>
        <authorList>
            <person name="Chaikitkaew S."/>
            <person name="Birkeland N.K."/>
        </authorList>
    </citation>
    <scope>NUCLEOTIDE SEQUENCE</scope>
    <source>
        <strain evidence="3">PL3</strain>
    </source>
</reference>
<keyword evidence="2" id="KW-0732">Signal</keyword>
<dbReference type="AlphaFoldDB" id="A0A949U0S3"/>
<dbReference type="InterPro" id="IPR018682">
    <property type="entry name" value="DUF2167_membr"/>
</dbReference>
<keyword evidence="1" id="KW-1133">Transmembrane helix</keyword>
<keyword evidence="1" id="KW-0812">Transmembrane</keyword>
<dbReference type="EMBL" id="JAEEGC010000119">
    <property type="protein sequence ID" value="MBV7275326.1"/>
    <property type="molecule type" value="Genomic_DNA"/>
</dbReference>
<keyword evidence="4" id="KW-1185">Reference proteome</keyword>
<evidence type="ECO:0000256" key="1">
    <source>
        <dbReference type="SAM" id="Phobius"/>
    </source>
</evidence>
<organism evidence="3 4">
    <name type="scientific">Clostridium thailandense</name>
    <dbReference type="NCBI Taxonomy" id="2794346"/>
    <lineage>
        <taxon>Bacteria</taxon>
        <taxon>Bacillati</taxon>
        <taxon>Bacillota</taxon>
        <taxon>Clostridia</taxon>
        <taxon>Eubacteriales</taxon>
        <taxon>Clostridiaceae</taxon>
        <taxon>Clostridium</taxon>
    </lineage>
</organism>
<sequence>MYKKLSYLLLILISILFNAQLVYANNITNSDVNWVEGPKTVDVGSDLAKLDLPEEYRFANGEDAKKLMEKIDNSSTGKEQGIVFPKDNSQNWYVLFEFDPIGYVSDSESKKIDADKLLEEIKEGTEKDNEERKKKGSPTLDIIGWDEKPHYDEKTHNLVWSILADDGEGKIVNYNVRILGRGGVTEITLVAGKDEIEGLKPKLESIVSKYSYKEGKKYTDYIKGDKVSELGLTALIAGGAGAAASKVGILAMLKKILIVGLLALKKVFILIIVAIGVSFKKISRLFKKKSSNNEEYASNAEVDNLINSNIETPKEISETSYALDNKKD</sequence>
<feature type="chain" id="PRO_5037706971" evidence="2">
    <location>
        <begin position="25"/>
        <end position="328"/>
    </location>
</feature>
<name>A0A949U0S3_9CLOT</name>
<dbReference type="RefSeq" id="WP_218322380.1">
    <property type="nucleotide sequence ID" value="NZ_JAEEGC010000119.1"/>
</dbReference>
<feature type="signal peptide" evidence="2">
    <location>
        <begin position="1"/>
        <end position="24"/>
    </location>
</feature>
<keyword evidence="1" id="KW-0472">Membrane</keyword>
<feature type="transmembrane region" description="Helical" evidence="1">
    <location>
        <begin position="256"/>
        <end position="279"/>
    </location>
</feature>
<dbReference type="Pfam" id="PF09935">
    <property type="entry name" value="DUF2167"/>
    <property type="match status" value="1"/>
</dbReference>
<evidence type="ECO:0000256" key="2">
    <source>
        <dbReference type="SAM" id="SignalP"/>
    </source>
</evidence>